<evidence type="ECO:0000313" key="1">
    <source>
        <dbReference type="EMBL" id="MBB6100887.1"/>
    </source>
</evidence>
<protein>
    <submittedName>
        <fullName evidence="1">Uncharacterized protein</fullName>
    </submittedName>
</protein>
<dbReference type="RefSeq" id="WP_183721625.1">
    <property type="nucleotide sequence ID" value="NZ_JACHBW010000002.1"/>
</dbReference>
<organism evidence="1 2">
    <name type="scientific">Paraburkholderia bannensis</name>
    <dbReference type="NCBI Taxonomy" id="765414"/>
    <lineage>
        <taxon>Bacteria</taxon>
        <taxon>Pseudomonadati</taxon>
        <taxon>Pseudomonadota</taxon>
        <taxon>Betaproteobacteria</taxon>
        <taxon>Burkholderiales</taxon>
        <taxon>Burkholderiaceae</taxon>
        <taxon>Paraburkholderia</taxon>
    </lineage>
</organism>
<accession>A0A7W9WR64</accession>
<keyword evidence="2" id="KW-1185">Reference proteome</keyword>
<dbReference type="AlphaFoldDB" id="A0A7W9WR64"/>
<reference evidence="1 2" key="1">
    <citation type="submission" date="2020-08" db="EMBL/GenBank/DDBJ databases">
        <title>Above-ground endophytic microbial communities from plants in different locations in the United States.</title>
        <authorList>
            <person name="Frank C."/>
        </authorList>
    </citation>
    <scope>NUCLEOTIDE SEQUENCE [LARGE SCALE GENOMIC DNA]</scope>
    <source>
        <strain evidence="1 2">WP4_2_2</strain>
    </source>
</reference>
<comment type="caution">
    <text evidence="1">The sequence shown here is derived from an EMBL/GenBank/DDBJ whole genome shotgun (WGS) entry which is preliminary data.</text>
</comment>
<dbReference type="Proteomes" id="UP000571554">
    <property type="component" value="Unassembled WGS sequence"/>
</dbReference>
<sequence>MPKYDVDTAVAVRVANLARRDPFENLSFNDAILRLVERVEGLLRAAKADSAKGIPLSSLVSGIDAFSQVEPVVLDASMPQIPLSQLLGIKKAPSPSAAEWAASVPELNPNAGVLTTWTAICNELEIETKGDSARRVLQKWVAENKPEWPKVPDVAE</sequence>
<gene>
    <name evidence="1" type="ORF">F4827_000713</name>
</gene>
<dbReference type="EMBL" id="JACHBW010000002">
    <property type="protein sequence ID" value="MBB6100887.1"/>
    <property type="molecule type" value="Genomic_DNA"/>
</dbReference>
<name>A0A7W9WR64_9BURK</name>
<proteinExistence type="predicted"/>
<evidence type="ECO:0000313" key="2">
    <source>
        <dbReference type="Proteomes" id="UP000571554"/>
    </source>
</evidence>